<dbReference type="Proteomes" id="UP000015105">
    <property type="component" value="Chromosome 7D"/>
</dbReference>
<accession>A0A453T3N8</accession>
<reference evidence="1" key="3">
    <citation type="journal article" date="2017" name="Nature">
        <title>Genome sequence of the progenitor of the wheat D genome Aegilops tauschii.</title>
        <authorList>
            <person name="Luo M.C."/>
            <person name="Gu Y.Q."/>
            <person name="Puiu D."/>
            <person name="Wang H."/>
            <person name="Twardziok S.O."/>
            <person name="Deal K.R."/>
            <person name="Huo N."/>
            <person name="Zhu T."/>
            <person name="Wang L."/>
            <person name="Wang Y."/>
            <person name="McGuire P.E."/>
            <person name="Liu S."/>
            <person name="Long H."/>
            <person name="Ramasamy R.K."/>
            <person name="Rodriguez J.C."/>
            <person name="Van S.L."/>
            <person name="Yuan L."/>
            <person name="Wang Z."/>
            <person name="Xia Z."/>
            <person name="Xiao L."/>
            <person name="Anderson O.D."/>
            <person name="Ouyang S."/>
            <person name="Liang Y."/>
            <person name="Zimin A.V."/>
            <person name="Pertea G."/>
            <person name="Qi P."/>
            <person name="Bennetzen J.L."/>
            <person name="Dai X."/>
            <person name="Dawson M.W."/>
            <person name="Muller H.G."/>
            <person name="Kugler K."/>
            <person name="Rivarola-Duarte L."/>
            <person name="Spannagl M."/>
            <person name="Mayer K.F.X."/>
            <person name="Lu F.H."/>
            <person name="Bevan M.W."/>
            <person name="Leroy P."/>
            <person name="Li P."/>
            <person name="You F.M."/>
            <person name="Sun Q."/>
            <person name="Liu Z."/>
            <person name="Lyons E."/>
            <person name="Wicker T."/>
            <person name="Salzberg S.L."/>
            <person name="Devos K.M."/>
            <person name="Dvorak J."/>
        </authorList>
    </citation>
    <scope>NUCLEOTIDE SEQUENCE [LARGE SCALE GENOMIC DNA]</scope>
    <source>
        <strain evidence="1">cv. AL8/78</strain>
    </source>
</reference>
<organism evidence="1 2">
    <name type="scientific">Aegilops tauschii subsp. strangulata</name>
    <name type="common">Goatgrass</name>
    <dbReference type="NCBI Taxonomy" id="200361"/>
    <lineage>
        <taxon>Eukaryota</taxon>
        <taxon>Viridiplantae</taxon>
        <taxon>Streptophyta</taxon>
        <taxon>Embryophyta</taxon>
        <taxon>Tracheophyta</taxon>
        <taxon>Spermatophyta</taxon>
        <taxon>Magnoliopsida</taxon>
        <taxon>Liliopsida</taxon>
        <taxon>Poales</taxon>
        <taxon>Poaceae</taxon>
        <taxon>BOP clade</taxon>
        <taxon>Pooideae</taxon>
        <taxon>Triticodae</taxon>
        <taxon>Triticeae</taxon>
        <taxon>Triticinae</taxon>
        <taxon>Aegilops</taxon>
    </lineage>
</organism>
<dbReference type="EnsemblPlants" id="AET7Gv21222700.4">
    <property type="protein sequence ID" value="AET7Gv21222700.4"/>
    <property type="gene ID" value="AET7Gv21222700"/>
</dbReference>
<name>A0A453T3N8_AEGTS</name>
<reference evidence="1" key="5">
    <citation type="journal article" date="2021" name="G3 (Bethesda)">
        <title>Aegilops tauschii genome assembly Aet v5.0 features greater sequence contiguity and improved annotation.</title>
        <authorList>
            <person name="Wang L."/>
            <person name="Zhu T."/>
            <person name="Rodriguez J.C."/>
            <person name="Deal K.R."/>
            <person name="Dubcovsky J."/>
            <person name="McGuire P.E."/>
            <person name="Lux T."/>
            <person name="Spannagl M."/>
            <person name="Mayer K.F.X."/>
            <person name="Baldrich P."/>
            <person name="Meyers B.C."/>
            <person name="Huo N."/>
            <person name="Gu Y.Q."/>
            <person name="Zhou H."/>
            <person name="Devos K.M."/>
            <person name="Bennetzen J.L."/>
            <person name="Unver T."/>
            <person name="Budak H."/>
            <person name="Gulick P.J."/>
            <person name="Galiba G."/>
            <person name="Kalapos B."/>
            <person name="Nelson D.R."/>
            <person name="Li P."/>
            <person name="You F.M."/>
            <person name="Luo M.C."/>
            <person name="Dvorak J."/>
        </authorList>
    </citation>
    <scope>NUCLEOTIDE SEQUENCE [LARGE SCALE GENOMIC DNA]</scope>
    <source>
        <strain evidence="1">cv. AL8/78</strain>
    </source>
</reference>
<reference evidence="1" key="4">
    <citation type="submission" date="2019-03" db="UniProtKB">
        <authorList>
            <consortium name="EnsemblPlants"/>
        </authorList>
    </citation>
    <scope>IDENTIFICATION</scope>
</reference>
<dbReference type="SUPFAM" id="SSF56112">
    <property type="entry name" value="Protein kinase-like (PK-like)"/>
    <property type="match status" value="1"/>
</dbReference>
<keyword evidence="2" id="KW-1185">Reference proteome</keyword>
<evidence type="ECO:0000313" key="1">
    <source>
        <dbReference type="EnsemblPlants" id="AET7Gv21222700.4"/>
    </source>
</evidence>
<reference evidence="2" key="2">
    <citation type="journal article" date="2017" name="Nat. Plants">
        <title>The Aegilops tauschii genome reveals multiple impacts of transposons.</title>
        <authorList>
            <person name="Zhao G."/>
            <person name="Zou C."/>
            <person name="Li K."/>
            <person name="Wang K."/>
            <person name="Li T."/>
            <person name="Gao L."/>
            <person name="Zhang X."/>
            <person name="Wang H."/>
            <person name="Yang Z."/>
            <person name="Liu X."/>
            <person name="Jiang W."/>
            <person name="Mao L."/>
            <person name="Kong X."/>
            <person name="Jiao Y."/>
            <person name="Jia J."/>
        </authorList>
    </citation>
    <scope>NUCLEOTIDE SEQUENCE [LARGE SCALE GENOMIC DNA]</scope>
    <source>
        <strain evidence="2">cv. AL8/78</strain>
    </source>
</reference>
<sequence>MDDACSRPTLMPLDLLREITNGFSEERRLGSGSFGKVYEVRFMISMAS</sequence>
<proteinExistence type="predicted"/>
<protein>
    <recommendedName>
        <fullName evidence="3">Protein kinase domain-containing protein</fullName>
    </recommendedName>
</protein>
<dbReference type="InterPro" id="IPR011009">
    <property type="entry name" value="Kinase-like_dom_sf"/>
</dbReference>
<dbReference type="Gramene" id="AET7Gv21222700.4">
    <property type="protein sequence ID" value="AET7Gv21222700.4"/>
    <property type="gene ID" value="AET7Gv21222700"/>
</dbReference>
<evidence type="ECO:0000313" key="2">
    <source>
        <dbReference type="Proteomes" id="UP000015105"/>
    </source>
</evidence>
<dbReference type="Gene3D" id="3.30.200.20">
    <property type="entry name" value="Phosphorylase Kinase, domain 1"/>
    <property type="match status" value="1"/>
</dbReference>
<dbReference type="AlphaFoldDB" id="A0A453T3N8"/>
<reference evidence="2" key="1">
    <citation type="journal article" date="2014" name="Science">
        <title>Ancient hybridizations among the ancestral genomes of bread wheat.</title>
        <authorList>
            <consortium name="International Wheat Genome Sequencing Consortium,"/>
            <person name="Marcussen T."/>
            <person name="Sandve S.R."/>
            <person name="Heier L."/>
            <person name="Spannagl M."/>
            <person name="Pfeifer M."/>
            <person name="Jakobsen K.S."/>
            <person name="Wulff B.B."/>
            <person name="Steuernagel B."/>
            <person name="Mayer K.F."/>
            <person name="Olsen O.A."/>
        </authorList>
    </citation>
    <scope>NUCLEOTIDE SEQUENCE [LARGE SCALE GENOMIC DNA]</scope>
    <source>
        <strain evidence="2">cv. AL8/78</strain>
    </source>
</reference>
<evidence type="ECO:0008006" key="3">
    <source>
        <dbReference type="Google" id="ProtNLM"/>
    </source>
</evidence>